<feature type="region of interest" description="Disordered" evidence="1">
    <location>
        <begin position="62"/>
        <end position="95"/>
    </location>
</feature>
<proteinExistence type="predicted"/>
<dbReference type="EMBL" id="JACGWJ010000013">
    <property type="protein sequence ID" value="KAL0378635.1"/>
    <property type="molecule type" value="Genomic_DNA"/>
</dbReference>
<evidence type="ECO:0000313" key="2">
    <source>
        <dbReference type="EMBL" id="KAL0378635.1"/>
    </source>
</evidence>
<organism evidence="2">
    <name type="scientific">Sesamum radiatum</name>
    <name type="common">Black benniseed</name>
    <dbReference type="NCBI Taxonomy" id="300843"/>
    <lineage>
        <taxon>Eukaryota</taxon>
        <taxon>Viridiplantae</taxon>
        <taxon>Streptophyta</taxon>
        <taxon>Embryophyta</taxon>
        <taxon>Tracheophyta</taxon>
        <taxon>Spermatophyta</taxon>
        <taxon>Magnoliopsida</taxon>
        <taxon>eudicotyledons</taxon>
        <taxon>Gunneridae</taxon>
        <taxon>Pentapetalae</taxon>
        <taxon>asterids</taxon>
        <taxon>lamiids</taxon>
        <taxon>Lamiales</taxon>
        <taxon>Pedaliaceae</taxon>
        <taxon>Sesamum</taxon>
    </lineage>
</organism>
<reference evidence="2" key="1">
    <citation type="submission" date="2020-06" db="EMBL/GenBank/DDBJ databases">
        <authorList>
            <person name="Li T."/>
            <person name="Hu X."/>
            <person name="Zhang T."/>
            <person name="Song X."/>
            <person name="Zhang H."/>
            <person name="Dai N."/>
            <person name="Sheng W."/>
            <person name="Hou X."/>
            <person name="Wei L."/>
        </authorList>
    </citation>
    <scope>NUCLEOTIDE SEQUENCE</scope>
    <source>
        <strain evidence="2">G02</strain>
        <tissue evidence="2">Leaf</tissue>
    </source>
</reference>
<dbReference type="AlphaFoldDB" id="A0AAW2REN1"/>
<accession>A0AAW2REN1</accession>
<evidence type="ECO:0000256" key="1">
    <source>
        <dbReference type="SAM" id="MobiDB-lite"/>
    </source>
</evidence>
<comment type="caution">
    <text evidence="2">The sequence shown here is derived from an EMBL/GenBank/DDBJ whole genome shotgun (WGS) entry which is preliminary data.</text>
</comment>
<gene>
    <name evidence="2" type="ORF">Sradi_3169000</name>
</gene>
<sequence length="141" mass="16035">MLFNFITAANTRFQNQNASIRNLEVQIGQLVSVVSGRKEGQLPSDAEKNPREQVNAITLKSGEPIGDEHPKNKWMKQKLKKEGKPQGEIRGSPPKLHSDAILPYIPYPSRVLKANLDKQFRKFLEIFRKIYINIPLIDALS</sequence>
<protein>
    <submittedName>
        <fullName evidence="2">Uncharacterized protein</fullName>
    </submittedName>
</protein>
<reference evidence="2" key="2">
    <citation type="journal article" date="2024" name="Plant">
        <title>Genomic evolution and insights into agronomic trait innovations of Sesamum species.</title>
        <authorList>
            <person name="Miao H."/>
            <person name="Wang L."/>
            <person name="Qu L."/>
            <person name="Liu H."/>
            <person name="Sun Y."/>
            <person name="Le M."/>
            <person name="Wang Q."/>
            <person name="Wei S."/>
            <person name="Zheng Y."/>
            <person name="Lin W."/>
            <person name="Duan Y."/>
            <person name="Cao H."/>
            <person name="Xiong S."/>
            <person name="Wang X."/>
            <person name="Wei L."/>
            <person name="Li C."/>
            <person name="Ma Q."/>
            <person name="Ju M."/>
            <person name="Zhao R."/>
            <person name="Li G."/>
            <person name="Mu C."/>
            <person name="Tian Q."/>
            <person name="Mei H."/>
            <person name="Zhang T."/>
            <person name="Gao T."/>
            <person name="Zhang H."/>
        </authorList>
    </citation>
    <scope>NUCLEOTIDE SEQUENCE</scope>
    <source>
        <strain evidence="2">G02</strain>
    </source>
</reference>
<name>A0AAW2REN1_SESRA</name>